<dbReference type="KEGG" id="cpis:HS961_15490"/>
<protein>
    <submittedName>
        <fullName evidence="1">Uncharacterized protein</fullName>
    </submittedName>
</protein>
<dbReference type="RefSeq" id="WP_182323478.1">
    <property type="nucleotide sequence ID" value="NZ_CP058554.1"/>
</dbReference>
<dbReference type="Proteomes" id="UP000515240">
    <property type="component" value="Chromosome"/>
</dbReference>
<gene>
    <name evidence="1" type="ORF">HS961_15490</name>
</gene>
<evidence type="ECO:0000313" key="2">
    <source>
        <dbReference type="Proteomes" id="UP000515240"/>
    </source>
</evidence>
<keyword evidence="2" id="KW-1185">Reference proteome</keyword>
<dbReference type="AlphaFoldDB" id="A0A7G5EJF4"/>
<dbReference type="EMBL" id="CP058554">
    <property type="protein sequence ID" value="QMV74129.1"/>
    <property type="molecule type" value="Genomic_DNA"/>
</dbReference>
<sequence>MFLFFSVCHINVWAQDCSNQEYGVFIEYDKLLDKYPTIAESEIRNRVAAKIGISPAALKDLYFRCLLRWKDEPRGQKDTSLVQDTARTKSLSCKTLGYRFGHTATRSAQGRTPNKDWNFVMPSRCTNKSETNAGIKEGVVAAQK</sequence>
<organism evidence="1 2">
    <name type="scientific">Comamonas piscis</name>
    <dbReference type="NCBI Taxonomy" id="1562974"/>
    <lineage>
        <taxon>Bacteria</taxon>
        <taxon>Pseudomonadati</taxon>
        <taxon>Pseudomonadota</taxon>
        <taxon>Betaproteobacteria</taxon>
        <taxon>Burkholderiales</taxon>
        <taxon>Comamonadaceae</taxon>
        <taxon>Comamonas</taxon>
    </lineage>
</organism>
<reference evidence="1 2" key="1">
    <citation type="journal article" date="2020" name="G3 (Bethesda)">
        <title>CeMbio - The Caenorhabditis elegans Microbiome Resource.</title>
        <authorList>
            <person name="Dirksen P."/>
            <person name="Assie A."/>
            <person name="Zimmermann J."/>
            <person name="Zhang F."/>
            <person name="Tietje A.M."/>
            <person name="Marsh S.A."/>
            <person name="Felix M.A."/>
            <person name="Shapira M."/>
            <person name="Kaleta C."/>
            <person name="Schulenburg H."/>
            <person name="Samuel B."/>
        </authorList>
    </citation>
    <scope>NUCLEOTIDE SEQUENCE [LARGE SCALE GENOMIC DNA]</scope>
    <source>
        <strain evidence="1 2">BIGb0172</strain>
    </source>
</reference>
<name>A0A7G5EJF4_9BURK</name>
<evidence type="ECO:0000313" key="1">
    <source>
        <dbReference type="EMBL" id="QMV74129.1"/>
    </source>
</evidence>
<accession>A0A7G5EJF4</accession>
<proteinExistence type="predicted"/>